<feature type="region of interest" description="Disordered" evidence="1">
    <location>
        <begin position="45"/>
        <end position="67"/>
    </location>
</feature>
<keyword evidence="2" id="KW-0472">Membrane</keyword>
<sequence>MENFAKYALICVSIIYVLYIVKKRFSPNPDLRDVNGAILEGLESKRSKEDGGGVSDNGAPISGKADIIKGHTEKQNVNFKDHRKHHEEIITNLYDNVQGMIHKMTAQHSTSIARDPMSHESQEKMRYMNTLHDFGNKTLEGSMQDLDKK</sequence>
<evidence type="ECO:0000313" key="3">
    <source>
        <dbReference type="EMBL" id="QHS96841.1"/>
    </source>
</evidence>
<reference evidence="3" key="1">
    <citation type="journal article" date="2020" name="Nature">
        <title>Giant virus diversity and host interactions through global metagenomics.</title>
        <authorList>
            <person name="Schulz F."/>
            <person name="Roux S."/>
            <person name="Paez-Espino D."/>
            <person name="Jungbluth S."/>
            <person name="Walsh D.A."/>
            <person name="Denef V.J."/>
            <person name="McMahon K.D."/>
            <person name="Konstantinidis K.T."/>
            <person name="Eloe-Fadrosh E.A."/>
            <person name="Kyrpides N.C."/>
            <person name="Woyke T."/>
        </authorList>
    </citation>
    <scope>NUCLEOTIDE SEQUENCE</scope>
    <source>
        <strain evidence="3">GVMAG-M-3300020166-5</strain>
    </source>
</reference>
<proteinExistence type="predicted"/>
<accession>A0A6C0BYE1</accession>
<organism evidence="3">
    <name type="scientific">viral metagenome</name>
    <dbReference type="NCBI Taxonomy" id="1070528"/>
    <lineage>
        <taxon>unclassified sequences</taxon>
        <taxon>metagenomes</taxon>
        <taxon>organismal metagenomes</taxon>
    </lineage>
</organism>
<evidence type="ECO:0000256" key="2">
    <source>
        <dbReference type="SAM" id="Phobius"/>
    </source>
</evidence>
<dbReference type="AlphaFoldDB" id="A0A6C0BYE1"/>
<keyword evidence="2" id="KW-1133">Transmembrane helix</keyword>
<keyword evidence="2" id="KW-0812">Transmembrane</keyword>
<feature type="transmembrane region" description="Helical" evidence="2">
    <location>
        <begin position="6"/>
        <end position="22"/>
    </location>
</feature>
<dbReference type="EMBL" id="MN739280">
    <property type="protein sequence ID" value="QHS96841.1"/>
    <property type="molecule type" value="Genomic_DNA"/>
</dbReference>
<protein>
    <submittedName>
        <fullName evidence="3">Uncharacterized protein</fullName>
    </submittedName>
</protein>
<name>A0A6C0BYE1_9ZZZZ</name>
<evidence type="ECO:0000256" key="1">
    <source>
        <dbReference type="SAM" id="MobiDB-lite"/>
    </source>
</evidence>